<keyword evidence="5" id="KW-0693">Viral RNA replication</keyword>
<feature type="domain" description="RNA-directed RNA polymerase C-terminal" evidence="7">
    <location>
        <begin position="157"/>
        <end position="436"/>
    </location>
</feature>
<name>A0A7T8IML9_9VIRU</name>
<evidence type="ECO:0000256" key="2">
    <source>
        <dbReference type="ARBA" id="ARBA00022679"/>
    </source>
</evidence>
<dbReference type="GO" id="GO:0003968">
    <property type="term" value="F:RNA-directed RNA polymerase activity"/>
    <property type="evidence" value="ECO:0007669"/>
    <property type="project" value="UniProtKB-KW"/>
</dbReference>
<dbReference type="GO" id="GO:0003723">
    <property type="term" value="F:RNA binding"/>
    <property type="evidence" value="ECO:0007669"/>
    <property type="project" value="InterPro"/>
</dbReference>
<evidence type="ECO:0000256" key="3">
    <source>
        <dbReference type="ARBA" id="ARBA00022695"/>
    </source>
</evidence>
<evidence type="ECO:0000313" key="8">
    <source>
        <dbReference type="EMBL" id="QQO81443.1"/>
    </source>
</evidence>
<evidence type="ECO:0000256" key="6">
    <source>
        <dbReference type="ARBA" id="ARBA00048744"/>
    </source>
</evidence>
<dbReference type="InterPro" id="IPR043502">
    <property type="entry name" value="DNA/RNA_pol_sf"/>
</dbReference>
<dbReference type="Pfam" id="PF00680">
    <property type="entry name" value="RdRP_1"/>
    <property type="match status" value="1"/>
</dbReference>
<dbReference type="SUPFAM" id="SSF56672">
    <property type="entry name" value="DNA/RNA polymerases"/>
    <property type="match status" value="1"/>
</dbReference>
<accession>A0A7T8IML9</accession>
<evidence type="ECO:0000256" key="4">
    <source>
        <dbReference type="ARBA" id="ARBA00022741"/>
    </source>
</evidence>
<comment type="catalytic activity">
    <reaction evidence="6">
        <text>RNA(n) + a ribonucleoside 5'-triphosphate = RNA(n+1) + diphosphate</text>
        <dbReference type="Rhea" id="RHEA:21248"/>
        <dbReference type="Rhea" id="RHEA-COMP:14527"/>
        <dbReference type="Rhea" id="RHEA-COMP:17342"/>
        <dbReference type="ChEBI" id="CHEBI:33019"/>
        <dbReference type="ChEBI" id="CHEBI:61557"/>
        <dbReference type="ChEBI" id="CHEBI:140395"/>
        <dbReference type="EC" id="2.7.7.48"/>
    </reaction>
</comment>
<keyword evidence="3" id="KW-0548">Nucleotidyltransferase</keyword>
<organism evidence="8">
    <name type="scientific">Soybean thrips sobemo-like virus 10</name>
    <dbReference type="NCBI Taxonomy" id="2803988"/>
    <lineage>
        <taxon>Viruses</taxon>
        <taxon>Riboviria</taxon>
        <taxon>Orthornavirae</taxon>
        <taxon>Pisuviricota</taxon>
        <taxon>Pisoniviricetes</taxon>
        <taxon>Sobelivirales</taxon>
        <taxon>Solemoviridae</taxon>
    </lineage>
</organism>
<proteinExistence type="predicted"/>
<dbReference type="PRINTS" id="PR00914">
    <property type="entry name" value="LVIRUSRNAPOL"/>
</dbReference>
<protein>
    <submittedName>
        <fullName evidence="8">RNA-dependent RNA polymerase</fullName>
    </submittedName>
</protein>
<dbReference type="InterPro" id="IPR001795">
    <property type="entry name" value="RNA-dir_pol_luteovirus"/>
</dbReference>
<evidence type="ECO:0000256" key="5">
    <source>
        <dbReference type="ARBA" id="ARBA00022953"/>
    </source>
</evidence>
<dbReference type="InterPro" id="IPR001205">
    <property type="entry name" value="RNA-dir_pol_C"/>
</dbReference>
<evidence type="ECO:0000259" key="7">
    <source>
        <dbReference type="Pfam" id="PF00680"/>
    </source>
</evidence>
<keyword evidence="2" id="KW-0808">Transferase</keyword>
<reference evidence="8" key="1">
    <citation type="journal article" date="2020" name="Viruses">
        <title>Soybean Thrips (Thysanoptera: Thripidae) Harbor Highly Diverse Populations of Arthropod, Fungal and Plant Viruses.</title>
        <authorList>
            <person name="Thekke-Veetil T."/>
            <person name="Lagos-Kutz D."/>
            <person name="McCoppin N.K."/>
            <person name="Hartman G.L."/>
            <person name="Ju H.K."/>
            <person name="Lim H.S."/>
            <person name="Domier L.L."/>
        </authorList>
    </citation>
    <scope>NUCLEOTIDE SEQUENCE</scope>
    <source>
        <strain evidence="8">STN1SV10</strain>
    </source>
</reference>
<sequence length="518" mass="60542">MPIPWGFEHCGIIGGVPKRTRYYWNEQVLRAFERVAGVSISGYNVAESGQQEETGIRGDTEVRQCDAGYQSGEHLTITVNQPTEYTDVVMRMKNRVQPPLDGDAELESLNAHSQYFKQTFASYQPSDDEYNWILYVMEDYYKEIHTSCEGWDSYENFLTCLHLLEMTSSPGYPYNKDQPTIGKWLGFNGLLFDEDRVALLWSSVQTLMQDEEVDCLWRVFIKKEPHKLDKVANKRWRIIQCCPLHVQVLWQMLFARQNDSEIRAAMTLPSVQGMRIPYGGWKYYYNKWIRNGTIMGADKKAWDWTVQEWMIRLDLDLRIRLTNGNEKWIKQANKLYRNAFYDCKILLTNGMILQQVKPGVMKSGCVNTISTNSHCQVMLHLLYCYKKNINYIPMVVAVGDDTLNHPKHLEDIPLMESFGVIIKSVSDTLEFLGREWDEKGPRAMYTSKHLFRLATQEDDLVAETLDAYLREYVNCDKEYNFLIQLAMELSLISKVQSRSSYKFWLDNPLAEWHKIRDL</sequence>
<dbReference type="GO" id="GO:0006351">
    <property type="term" value="P:DNA-templated transcription"/>
    <property type="evidence" value="ECO:0007669"/>
    <property type="project" value="InterPro"/>
</dbReference>
<evidence type="ECO:0000256" key="1">
    <source>
        <dbReference type="ARBA" id="ARBA00022484"/>
    </source>
</evidence>
<keyword evidence="1 8" id="KW-0696">RNA-directed RNA polymerase</keyword>
<dbReference type="GO" id="GO:0000166">
    <property type="term" value="F:nucleotide binding"/>
    <property type="evidence" value="ECO:0007669"/>
    <property type="project" value="UniProtKB-KW"/>
</dbReference>
<dbReference type="EMBL" id="MW039375">
    <property type="protein sequence ID" value="QQO81443.1"/>
    <property type="molecule type" value="Genomic_RNA"/>
</dbReference>
<keyword evidence="4" id="KW-0547">Nucleotide-binding</keyword>